<feature type="compositionally biased region" description="Low complexity" evidence="1">
    <location>
        <begin position="465"/>
        <end position="481"/>
    </location>
</feature>
<dbReference type="InterPro" id="IPR018961">
    <property type="entry name" value="DnaJ_homolog_subfam-C_membr-28"/>
</dbReference>
<feature type="region of interest" description="Disordered" evidence="1">
    <location>
        <begin position="427"/>
        <end position="446"/>
    </location>
</feature>
<evidence type="ECO:0000313" key="4">
    <source>
        <dbReference type="Proteomes" id="UP000076632"/>
    </source>
</evidence>
<feature type="region of interest" description="Disordered" evidence="1">
    <location>
        <begin position="52"/>
        <end position="148"/>
    </location>
</feature>
<feature type="compositionally biased region" description="Basic and acidic residues" evidence="1">
    <location>
        <begin position="95"/>
        <end position="120"/>
    </location>
</feature>
<reference evidence="3 4" key="1">
    <citation type="journal article" date="2016" name="Fungal Biol.">
        <title>The genome of Xylona heveae provides a window into fungal endophytism.</title>
        <authorList>
            <person name="Gazis R."/>
            <person name="Kuo A."/>
            <person name="Riley R."/>
            <person name="LaButti K."/>
            <person name="Lipzen A."/>
            <person name="Lin J."/>
            <person name="Amirebrahimi M."/>
            <person name="Hesse C.N."/>
            <person name="Spatafora J.W."/>
            <person name="Henrissat B."/>
            <person name="Hainaut M."/>
            <person name="Grigoriev I.V."/>
            <person name="Hibbett D.S."/>
        </authorList>
    </citation>
    <scope>NUCLEOTIDE SEQUENCE [LARGE SCALE GENOMIC DNA]</scope>
    <source>
        <strain evidence="3 4">TC161</strain>
    </source>
</reference>
<feature type="region of interest" description="Disordered" evidence="1">
    <location>
        <begin position="465"/>
        <end position="507"/>
    </location>
</feature>
<accession>A0A165IGN6</accession>
<dbReference type="RefSeq" id="XP_018190423.1">
    <property type="nucleotide sequence ID" value="XM_018331727.1"/>
</dbReference>
<keyword evidence="4" id="KW-1185">Reference proteome</keyword>
<evidence type="ECO:0000256" key="1">
    <source>
        <dbReference type="SAM" id="MobiDB-lite"/>
    </source>
</evidence>
<dbReference type="OrthoDB" id="1922282at2759"/>
<dbReference type="GeneID" id="28896864"/>
<evidence type="ECO:0000313" key="3">
    <source>
        <dbReference type="EMBL" id="KZF24868.1"/>
    </source>
</evidence>
<dbReference type="InParanoid" id="A0A165IGN6"/>
<dbReference type="OMA" id="HNANSAF"/>
<dbReference type="EMBL" id="KV407455">
    <property type="protein sequence ID" value="KZF24868.1"/>
    <property type="molecule type" value="Genomic_DNA"/>
</dbReference>
<name>A0A165IGN6_XYLHT</name>
<feature type="compositionally biased region" description="Low complexity" evidence="1">
    <location>
        <begin position="66"/>
        <end position="82"/>
    </location>
</feature>
<feature type="compositionally biased region" description="Pro residues" evidence="1">
    <location>
        <begin position="494"/>
        <end position="505"/>
    </location>
</feature>
<feature type="domain" description="DnaJ homologue subfamily C member 28 conserved" evidence="2">
    <location>
        <begin position="308"/>
        <end position="377"/>
    </location>
</feature>
<feature type="region of interest" description="Disordered" evidence="1">
    <location>
        <begin position="223"/>
        <end position="251"/>
    </location>
</feature>
<dbReference type="STRING" id="1328760.A0A165IGN6"/>
<protein>
    <recommendedName>
        <fullName evidence="2">DnaJ homologue subfamily C member 28 conserved domain-containing protein</fullName>
    </recommendedName>
</protein>
<proteinExistence type="predicted"/>
<sequence>MQSVTAGVSTRHFNFCSRCLQNARVHRISGPEVRRYNVWSKREVRLLVETDKASRVRGSASKCHDGASSLGSRSGGTRLFSSNATTHSAPGKAGNDTKKHEIKDGKDHNNPSAEGKHGESSKAPAKSGAMSRRLAEMTEESLETGGRTARKVFQEAGFSEDLRLQLEERIASAKFRSDNASAFAQVNMSSSAGKGTRDVAAAQPWAGSETIADSALRMLNDAHKPLRTGRPPPIPTPKGGPPPTLKPKLKLSPGERLAGAKERTNAYTYMNDPTVSDREREQIRRELKERFTPGARAMPATLQGLSSLANERIDDAIARGQFKNLPRGKAIERDYNVSSPFIDTTEYLMNKIIQRQDIVPPWIEKQQELAKAAASFRGRLRADWKRHAARVIASKGGSLQEQMRRAEAHAYAESVENPPTNHSLVPGSAGADAAHAYGQTGNTSPAHMTTIDLQGNLVTREIAPAAAAAPSDAATSSSGDAVNTNHPAQNEESIPPPSPTVPPFRDPTWVETEQSYLSMAVNNLNTLTRSYNLMAPDLAKKPYFNLDRELRACFADVAPQLAGVIHERATAPPPRVEIVGHRAGSVLDKLGAKDNVRVYDSKRPNYGFKDLWKDLFRKG</sequence>
<dbReference type="PANTHER" id="PTHR39394:SF1">
    <property type="entry name" value="DNAJ HOMOLOGUE SUBFAMILY C MEMBER 28 CONSERVED DOMAIN-CONTAINING PROTEIN"/>
    <property type="match status" value="1"/>
</dbReference>
<dbReference type="Pfam" id="PF09350">
    <property type="entry name" value="DJC28_CD"/>
    <property type="match status" value="1"/>
</dbReference>
<dbReference type="Proteomes" id="UP000076632">
    <property type="component" value="Unassembled WGS sequence"/>
</dbReference>
<dbReference type="PANTHER" id="PTHR39394">
    <property type="entry name" value="YALI0E31793P"/>
    <property type="match status" value="1"/>
</dbReference>
<feature type="compositionally biased region" description="Pro residues" evidence="1">
    <location>
        <begin position="230"/>
        <end position="245"/>
    </location>
</feature>
<gene>
    <name evidence="3" type="ORF">L228DRAFT_243607</name>
</gene>
<dbReference type="AlphaFoldDB" id="A0A165IGN6"/>
<feature type="compositionally biased region" description="Polar residues" evidence="1">
    <location>
        <begin position="482"/>
        <end position="492"/>
    </location>
</feature>
<organism evidence="3 4">
    <name type="scientific">Xylona heveae (strain CBS 132557 / TC161)</name>
    <dbReference type="NCBI Taxonomy" id="1328760"/>
    <lineage>
        <taxon>Eukaryota</taxon>
        <taxon>Fungi</taxon>
        <taxon>Dikarya</taxon>
        <taxon>Ascomycota</taxon>
        <taxon>Pezizomycotina</taxon>
        <taxon>Xylonomycetes</taxon>
        <taxon>Xylonales</taxon>
        <taxon>Xylonaceae</taxon>
        <taxon>Xylona</taxon>
    </lineage>
</organism>
<evidence type="ECO:0000259" key="2">
    <source>
        <dbReference type="Pfam" id="PF09350"/>
    </source>
</evidence>